<evidence type="ECO:0000256" key="2">
    <source>
        <dbReference type="ARBA" id="ARBA00022679"/>
    </source>
</evidence>
<dbReference type="SMART" id="SM00072">
    <property type="entry name" value="GuKc"/>
    <property type="match status" value="1"/>
</dbReference>
<dbReference type="Proteomes" id="UP000677228">
    <property type="component" value="Unassembled WGS sequence"/>
</dbReference>
<dbReference type="GO" id="GO:0005829">
    <property type="term" value="C:cytosol"/>
    <property type="evidence" value="ECO:0007669"/>
    <property type="project" value="TreeGrafter"/>
</dbReference>
<evidence type="ECO:0000256" key="3">
    <source>
        <dbReference type="ARBA" id="ARBA00022777"/>
    </source>
</evidence>
<dbReference type="Gene3D" id="3.30.63.10">
    <property type="entry name" value="Guanylate Kinase phosphate binding domain"/>
    <property type="match status" value="1"/>
</dbReference>
<accession>A0A8S2FRN9</accession>
<dbReference type="Pfam" id="PF00625">
    <property type="entry name" value="Guanylate_kin"/>
    <property type="match status" value="1"/>
</dbReference>
<comment type="caution">
    <text evidence="5">The sequence shown here is derived from an EMBL/GenBank/DDBJ whole genome shotgun (WGS) entry which is preliminary data.</text>
</comment>
<evidence type="ECO:0000256" key="1">
    <source>
        <dbReference type="ARBA" id="ARBA00005790"/>
    </source>
</evidence>
<dbReference type="EMBL" id="CAJNOK010037323">
    <property type="protein sequence ID" value="CAF1529905.1"/>
    <property type="molecule type" value="Genomic_DNA"/>
</dbReference>
<dbReference type="SUPFAM" id="SSF52540">
    <property type="entry name" value="P-loop containing nucleoside triphosphate hydrolases"/>
    <property type="match status" value="1"/>
</dbReference>
<dbReference type="InterPro" id="IPR008144">
    <property type="entry name" value="Guanylate_kin-like_dom"/>
</dbReference>
<name>A0A8S2FRN9_9BILA</name>
<dbReference type="InterPro" id="IPR027417">
    <property type="entry name" value="P-loop_NTPase"/>
</dbReference>
<comment type="similarity">
    <text evidence="1">Belongs to the guanylate kinase family.</text>
</comment>
<dbReference type="EMBL" id="CAJOBA010059550">
    <property type="protein sequence ID" value="CAF4316877.1"/>
    <property type="molecule type" value="Genomic_DNA"/>
</dbReference>
<proteinExistence type="inferred from homology"/>
<keyword evidence="2" id="KW-0808">Transferase</keyword>
<keyword evidence="3" id="KW-0418">Kinase</keyword>
<evidence type="ECO:0000313" key="6">
    <source>
        <dbReference type="EMBL" id="CAF4316877.1"/>
    </source>
</evidence>
<sequence length="145" mass="17055">MNGREYFFLSPRKFARLERRDKFLETAEFVGYRYGTPRRFIDKLRAKGHNVLLEIEVVGAIQVMEKVPEALSLFLTPPNYKELERRLRQRGTEEEDKIAMRMEKARKEISQSKLYQHVIKNGEPLKAADQIDRIITEATNSLNNI</sequence>
<reference evidence="5" key="1">
    <citation type="submission" date="2021-02" db="EMBL/GenBank/DDBJ databases">
        <authorList>
            <person name="Nowell W R."/>
        </authorList>
    </citation>
    <scope>NUCLEOTIDE SEQUENCE</scope>
</reference>
<evidence type="ECO:0000313" key="7">
    <source>
        <dbReference type="Proteomes" id="UP000677228"/>
    </source>
</evidence>
<evidence type="ECO:0000259" key="4">
    <source>
        <dbReference type="PROSITE" id="PS50052"/>
    </source>
</evidence>
<dbReference type="PROSITE" id="PS50052">
    <property type="entry name" value="GUANYLATE_KINASE_2"/>
    <property type="match status" value="1"/>
</dbReference>
<dbReference type="GO" id="GO:0004385">
    <property type="term" value="F:GMP kinase activity"/>
    <property type="evidence" value="ECO:0007669"/>
    <property type="project" value="TreeGrafter"/>
</dbReference>
<organism evidence="5 7">
    <name type="scientific">Didymodactylos carnosus</name>
    <dbReference type="NCBI Taxonomy" id="1234261"/>
    <lineage>
        <taxon>Eukaryota</taxon>
        <taxon>Metazoa</taxon>
        <taxon>Spiralia</taxon>
        <taxon>Gnathifera</taxon>
        <taxon>Rotifera</taxon>
        <taxon>Eurotatoria</taxon>
        <taxon>Bdelloidea</taxon>
        <taxon>Philodinida</taxon>
        <taxon>Philodinidae</taxon>
        <taxon>Didymodactylos</taxon>
    </lineage>
</organism>
<dbReference type="PANTHER" id="PTHR23117">
    <property type="entry name" value="GUANYLATE KINASE-RELATED"/>
    <property type="match status" value="1"/>
</dbReference>
<evidence type="ECO:0000313" key="5">
    <source>
        <dbReference type="EMBL" id="CAF1529905.1"/>
    </source>
</evidence>
<dbReference type="PANTHER" id="PTHR23117:SF13">
    <property type="entry name" value="GUANYLATE KINASE"/>
    <property type="match status" value="1"/>
</dbReference>
<gene>
    <name evidence="5" type="ORF">OVA965_LOCUS38200</name>
    <name evidence="6" type="ORF">TMI583_LOCUS39368</name>
</gene>
<dbReference type="Proteomes" id="UP000682733">
    <property type="component" value="Unassembled WGS sequence"/>
</dbReference>
<feature type="domain" description="Guanylate kinase-like" evidence="4">
    <location>
        <begin position="1"/>
        <end position="143"/>
    </location>
</feature>
<protein>
    <recommendedName>
        <fullName evidence="4">Guanylate kinase-like domain-containing protein</fullName>
    </recommendedName>
</protein>
<dbReference type="Gene3D" id="3.40.50.300">
    <property type="entry name" value="P-loop containing nucleotide triphosphate hydrolases"/>
    <property type="match status" value="1"/>
</dbReference>
<dbReference type="InterPro" id="IPR008145">
    <property type="entry name" value="GK/Ca_channel_bsu"/>
</dbReference>
<dbReference type="AlphaFoldDB" id="A0A8S2FRN9"/>